<proteinExistence type="predicted"/>
<name>A0A2M9YFP8_9LEPT</name>
<organism evidence="1 2">
    <name type="scientific">Leptospira saintgironsiae</name>
    <dbReference type="NCBI Taxonomy" id="2023183"/>
    <lineage>
        <taxon>Bacteria</taxon>
        <taxon>Pseudomonadati</taxon>
        <taxon>Spirochaetota</taxon>
        <taxon>Spirochaetia</taxon>
        <taxon>Leptospirales</taxon>
        <taxon>Leptospiraceae</taxon>
        <taxon>Leptospira</taxon>
    </lineage>
</organism>
<dbReference type="Proteomes" id="UP000231926">
    <property type="component" value="Unassembled WGS sequence"/>
</dbReference>
<dbReference type="EMBL" id="NPDR01000001">
    <property type="protein sequence ID" value="PJZ50364.1"/>
    <property type="molecule type" value="Genomic_DNA"/>
</dbReference>
<evidence type="ECO:0000313" key="1">
    <source>
        <dbReference type="EMBL" id="PJZ50364.1"/>
    </source>
</evidence>
<gene>
    <name evidence="1" type="ORF">CH362_00875</name>
</gene>
<accession>A0A2M9YFP8</accession>
<sequence>MTALFSDLFPIRSYFCFPRKNLTEGNQSVLQVRKFFSKNKAKVFLLKTILINFFSDFREEY</sequence>
<protein>
    <submittedName>
        <fullName evidence="1">Uncharacterized protein</fullName>
    </submittedName>
</protein>
<evidence type="ECO:0000313" key="2">
    <source>
        <dbReference type="Proteomes" id="UP000231926"/>
    </source>
</evidence>
<reference evidence="1 2" key="1">
    <citation type="submission" date="2017-07" db="EMBL/GenBank/DDBJ databases">
        <title>Leptospira spp. isolated from tropical soils.</title>
        <authorList>
            <person name="Thibeaux R."/>
            <person name="Iraola G."/>
            <person name="Ferres I."/>
            <person name="Bierque E."/>
            <person name="Girault D."/>
            <person name="Soupe-Gilbert M.-E."/>
            <person name="Picardeau M."/>
            <person name="Goarant C."/>
        </authorList>
    </citation>
    <scope>NUCLEOTIDE SEQUENCE [LARGE SCALE GENOMIC DNA]</scope>
    <source>
        <strain evidence="1 2">FH4-C-A2</strain>
    </source>
</reference>
<keyword evidence="2" id="KW-1185">Reference proteome</keyword>
<dbReference type="AlphaFoldDB" id="A0A2M9YFP8"/>
<comment type="caution">
    <text evidence="1">The sequence shown here is derived from an EMBL/GenBank/DDBJ whole genome shotgun (WGS) entry which is preliminary data.</text>
</comment>